<accession>A0ACC5R143</accession>
<name>A0ACC5R143_9HYPH</name>
<dbReference type="Proteomes" id="UP000616151">
    <property type="component" value="Unassembled WGS sequence"/>
</dbReference>
<evidence type="ECO:0000313" key="2">
    <source>
        <dbReference type="Proteomes" id="UP000616151"/>
    </source>
</evidence>
<reference evidence="1" key="1">
    <citation type="submission" date="2021-01" db="EMBL/GenBank/DDBJ databases">
        <authorList>
            <person name="Sun Q."/>
        </authorList>
    </citation>
    <scope>NUCLEOTIDE SEQUENCE</scope>
    <source>
        <strain evidence="1">YIM B02566</strain>
    </source>
</reference>
<keyword evidence="2" id="KW-1185">Reference proteome</keyword>
<dbReference type="EMBL" id="JAENHL010000006">
    <property type="protein sequence ID" value="MBK1866317.1"/>
    <property type="molecule type" value="Genomic_DNA"/>
</dbReference>
<gene>
    <name evidence="1" type="ORF">JHL16_08125</name>
</gene>
<comment type="caution">
    <text evidence="1">The sequence shown here is derived from an EMBL/GenBank/DDBJ whole genome shotgun (WGS) entry which is preliminary data.</text>
</comment>
<evidence type="ECO:0000313" key="1">
    <source>
        <dbReference type="EMBL" id="MBK1866317.1"/>
    </source>
</evidence>
<proteinExistence type="predicted"/>
<sequence length="310" mass="34919">MHHSVSMQDAVTAVRRFNRNYTKWTGLLDEHLHASRFGLTEARILYELAQHKEITASDLIAGLGVDAGYLSRILKDFARSGYITRERSAADGRQINLALSEKGEATFRPLNEASAAAVGRQLEGLSSVDRERLIQAMAVIEEVLGQEAKHREPAILRPPTVGDFGWIIHRHGALYGQEYGWNEDFEALVAEIVAKFIREFKPAREFCRVADKDGRVVGSVFVVEADAETAKLRLLYVEPDTRGEGLGRRLVEEALNFARAAGYRRMTLWTNDLLAAARHIYEKAGFRLVSEEPHESFGHKLVGQYWELDL</sequence>
<protein>
    <submittedName>
        <fullName evidence="1">MarR family transcriptional regulator</fullName>
    </submittedName>
</protein>
<organism evidence="1 2">
    <name type="scientific">Taklimakanibacter albus</name>
    <dbReference type="NCBI Taxonomy" id="2800327"/>
    <lineage>
        <taxon>Bacteria</taxon>
        <taxon>Pseudomonadati</taxon>
        <taxon>Pseudomonadota</taxon>
        <taxon>Alphaproteobacteria</taxon>
        <taxon>Hyphomicrobiales</taxon>
        <taxon>Aestuariivirgaceae</taxon>
        <taxon>Taklimakanibacter</taxon>
    </lineage>
</organism>